<dbReference type="RefSeq" id="WP_057022895.1">
    <property type="nucleotide sequence ID" value="NZ_CBCSGQ010000041.1"/>
</dbReference>
<feature type="chain" id="PRO_5043757796" evidence="1">
    <location>
        <begin position="19"/>
        <end position="146"/>
    </location>
</feature>
<evidence type="ECO:0000313" key="2">
    <source>
        <dbReference type="EMBL" id="VTR05575.1"/>
    </source>
</evidence>
<accession>A0AAX3IF02</accession>
<name>A0AAX3IF02_9PSED</name>
<protein>
    <submittedName>
        <fullName evidence="2">Uncharacterized protein</fullName>
    </submittedName>
</protein>
<proteinExistence type="predicted"/>
<dbReference type="GeneID" id="61833351"/>
<evidence type="ECO:0000256" key="1">
    <source>
        <dbReference type="SAM" id="SignalP"/>
    </source>
</evidence>
<dbReference type="AlphaFoldDB" id="A0AAX3IF02"/>
<keyword evidence="1" id="KW-0732">Signal</keyword>
<dbReference type="Proteomes" id="UP000306562">
    <property type="component" value="Chromosome"/>
</dbReference>
<organism evidence="2 3">
    <name type="scientific">Pseudomonas synxantha</name>
    <dbReference type="NCBI Taxonomy" id="47883"/>
    <lineage>
        <taxon>Bacteria</taxon>
        <taxon>Pseudomonadati</taxon>
        <taxon>Pseudomonadota</taxon>
        <taxon>Gammaproteobacteria</taxon>
        <taxon>Pseudomonadales</taxon>
        <taxon>Pseudomonadaceae</taxon>
        <taxon>Pseudomonas</taxon>
    </lineage>
</organism>
<gene>
    <name evidence="2" type="ORF">NCTC10696_05828</name>
</gene>
<dbReference type="EMBL" id="LR590482">
    <property type="protein sequence ID" value="VTR05575.1"/>
    <property type="molecule type" value="Genomic_DNA"/>
</dbReference>
<sequence>MLKKLVAAIVFVSTPVWAAPAPAPAPAPFTGADYSGRYECNGQDKHIGNFKGVVDMKLDAKQSTGKYAAYTFTLTLEDKSRYDGMAAGTADTLGIYFAHTDPALKDFGVGVAQVTPTPDGKVSFVKYYYGPEYEGGGHGLEHCVKS</sequence>
<evidence type="ECO:0000313" key="3">
    <source>
        <dbReference type="Proteomes" id="UP000306562"/>
    </source>
</evidence>
<reference evidence="2 3" key="1">
    <citation type="submission" date="2019-05" db="EMBL/GenBank/DDBJ databases">
        <authorList>
            <consortium name="Pathogen Informatics"/>
        </authorList>
    </citation>
    <scope>NUCLEOTIDE SEQUENCE [LARGE SCALE GENOMIC DNA]</scope>
    <source>
        <strain evidence="2 3">NCTC10696</strain>
    </source>
</reference>
<feature type="signal peptide" evidence="1">
    <location>
        <begin position="1"/>
        <end position="18"/>
    </location>
</feature>